<dbReference type="PROSITE" id="PS00109">
    <property type="entry name" value="PROTEIN_KINASE_TYR"/>
    <property type="match status" value="1"/>
</dbReference>
<dbReference type="OrthoDB" id="5592585at2759"/>
<dbReference type="AlphaFoldDB" id="A0A067MRE3"/>
<dbReference type="PANTHER" id="PTHR38248">
    <property type="entry name" value="FUNK1 6"/>
    <property type="match status" value="1"/>
</dbReference>
<dbReference type="Gene3D" id="1.10.510.10">
    <property type="entry name" value="Transferase(Phosphotransferase) domain 1"/>
    <property type="match status" value="1"/>
</dbReference>
<sequence>MYPSDLPKEYYTAEGTNPRAYFNPKYAASFVDVHLPSNRPFCDPPPTSARADTSLFTFPTRSFDYHTSAERRRCITLGRSVEHASEILDAQNRQFLLSISIAGRMVRFLRWDRSGAIVSEAFDCVERPEPLCLFLWRYAHLDDAGQGYGLPIEEATSEEKNLFSTVVREYAETHSVEIDADGIDYQQGYVDVIKVHDQTDPKGYRRCLVSAHIASSAAVASRATCGYWAVDTDTKEIGFLKDTWRSCGNGMVTEGEILQRLRKANVKNVPELICHGDVGQIPGVVDQRTRTNDYARCSWVCQPSRLAITPRVHYRMFITPAGQPLATFRDSKELLKCARDVYYAVSDAYHNLGLLHRDISMNNIVIVRDEHKNPTAYLIDWESSADVKPVDHPDRASLTGTWRYISTRLLAGGGEDRSPHHIYDDLESLLWVVLYAVLKYLPHEHGNETDTILRSVFDSCHGGFDGTPTGGDGKCLLLVAPNRVLSPSKIPNVTVREWSLDFRDVFYDRLVIKRLERGEGLPPETSTPERLPHMPHFDSFENMTDVAQKVARQL</sequence>
<feature type="domain" description="Protein kinase" evidence="1">
    <location>
        <begin position="138"/>
        <end position="554"/>
    </location>
</feature>
<dbReference type="GO" id="GO:0004672">
    <property type="term" value="F:protein kinase activity"/>
    <property type="evidence" value="ECO:0007669"/>
    <property type="project" value="InterPro"/>
</dbReference>
<dbReference type="InterPro" id="IPR011009">
    <property type="entry name" value="Kinase-like_dom_sf"/>
</dbReference>
<dbReference type="Pfam" id="PF17667">
    <property type="entry name" value="Pkinase_fungal"/>
    <property type="match status" value="1"/>
</dbReference>
<dbReference type="Proteomes" id="UP000027195">
    <property type="component" value="Unassembled WGS sequence"/>
</dbReference>
<dbReference type="InterPro" id="IPR040976">
    <property type="entry name" value="Pkinase_fungal"/>
</dbReference>
<proteinExistence type="predicted"/>
<accession>A0A067MRE3</accession>
<dbReference type="InterPro" id="IPR008266">
    <property type="entry name" value="Tyr_kinase_AS"/>
</dbReference>
<keyword evidence="3" id="KW-1185">Reference proteome</keyword>
<dbReference type="PROSITE" id="PS50011">
    <property type="entry name" value="PROTEIN_KINASE_DOM"/>
    <property type="match status" value="1"/>
</dbReference>
<dbReference type="HOGENOM" id="CLU_006410_6_0_1"/>
<reference evidence="3" key="1">
    <citation type="journal article" date="2014" name="Proc. Natl. Acad. Sci. U.S.A.">
        <title>Extensive sampling of basidiomycete genomes demonstrates inadequacy of the white-rot/brown-rot paradigm for wood decay fungi.</title>
        <authorList>
            <person name="Riley R."/>
            <person name="Salamov A.A."/>
            <person name="Brown D.W."/>
            <person name="Nagy L.G."/>
            <person name="Floudas D."/>
            <person name="Held B.W."/>
            <person name="Levasseur A."/>
            <person name="Lombard V."/>
            <person name="Morin E."/>
            <person name="Otillar R."/>
            <person name="Lindquist E.A."/>
            <person name="Sun H."/>
            <person name="LaButti K.M."/>
            <person name="Schmutz J."/>
            <person name="Jabbour D."/>
            <person name="Luo H."/>
            <person name="Baker S.E."/>
            <person name="Pisabarro A.G."/>
            <person name="Walton J.D."/>
            <person name="Blanchette R.A."/>
            <person name="Henrissat B."/>
            <person name="Martin F."/>
            <person name="Cullen D."/>
            <person name="Hibbett D.S."/>
            <person name="Grigoriev I.V."/>
        </authorList>
    </citation>
    <scope>NUCLEOTIDE SEQUENCE [LARGE SCALE GENOMIC DNA]</scope>
    <source>
        <strain evidence="3">FD-172 SS1</strain>
    </source>
</reference>
<protein>
    <recommendedName>
        <fullName evidence="1">Protein kinase domain-containing protein</fullName>
    </recommendedName>
</protein>
<dbReference type="PANTHER" id="PTHR38248:SF2">
    <property type="entry name" value="FUNK1 11"/>
    <property type="match status" value="1"/>
</dbReference>
<evidence type="ECO:0000313" key="3">
    <source>
        <dbReference type="Proteomes" id="UP000027195"/>
    </source>
</evidence>
<evidence type="ECO:0000259" key="1">
    <source>
        <dbReference type="PROSITE" id="PS50011"/>
    </source>
</evidence>
<name>A0A067MRE3_BOTB1</name>
<gene>
    <name evidence="2" type="ORF">BOTBODRAFT_341663</name>
</gene>
<dbReference type="InParanoid" id="A0A067MRE3"/>
<dbReference type="GO" id="GO:0005524">
    <property type="term" value="F:ATP binding"/>
    <property type="evidence" value="ECO:0007669"/>
    <property type="project" value="InterPro"/>
</dbReference>
<dbReference type="InterPro" id="IPR000719">
    <property type="entry name" value="Prot_kinase_dom"/>
</dbReference>
<evidence type="ECO:0000313" key="2">
    <source>
        <dbReference type="EMBL" id="KDQ14417.1"/>
    </source>
</evidence>
<dbReference type="SUPFAM" id="SSF56112">
    <property type="entry name" value="Protein kinase-like (PK-like)"/>
    <property type="match status" value="1"/>
</dbReference>
<organism evidence="2 3">
    <name type="scientific">Botryobasidium botryosum (strain FD-172 SS1)</name>
    <dbReference type="NCBI Taxonomy" id="930990"/>
    <lineage>
        <taxon>Eukaryota</taxon>
        <taxon>Fungi</taxon>
        <taxon>Dikarya</taxon>
        <taxon>Basidiomycota</taxon>
        <taxon>Agaricomycotina</taxon>
        <taxon>Agaricomycetes</taxon>
        <taxon>Cantharellales</taxon>
        <taxon>Botryobasidiaceae</taxon>
        <taxon>Botryobasidium</taxon>
    </lineage>
</organism>
<dbReference type="EMBL" id="KL198037">
    <property type="protein sequence ID" value="KDQ14417.1"/>
    <property type="molecule type" value="Genomic_DNA"/>
</dbReference>